<dbReference type="HAMAP" id="MF_00280">
    <property type="entry name" value="Ribosomal_uL10_arch"/>
    <property type="match status" value="1"/>
</dbReference>
<dbReference type="InterPro" id="IPR022909">
    <property type="entry name" value="Ribosomal_uL10_arc"/>
</dbReference>
<comment type="similarity">
    <text evidence="1 6">Belongs to the universal ribosomal protein uL10 family.</text>
</comment>
<dbReference type="NCBIfam" id="NF003098">
    <property type="entry name" value="PRK04019.1-5"/>
    <property type="match status" value="1"/>
</dbReference>
<evidence type="ECO:0000313" key="9">
    <source>
        <dbReference type="EMBL" id="AOW80249.1"/>
    </source>
</evidence>
<dbReference type="KEGG" id="halh:HTSR_1068"/>
<dbReference type="Gene3D" id="3.90.105.20">
    <property type="match status" value="1"/>
</dbReference>
<dbReference type="GO" id="GO:0002181">
    <property type="term" value="P:cytoplasmic translation"/>
    <property type="evidence" value="ECO:0007669"/>
    <property type="project" value="TreeGrafter"/>
</dbReference>
<dbReference type="Gene3D" id="6.10.140.760">
    <property type="match status" value="1"/>
</dbReference>
<reference evidence="9 10" key="1">
    <citation type="submission" date="2016-06" db="EMBL/GenBank/DDBJ databases">
        <title>Discovery of anaerobic lithoheterotrophic haloarchaeon capable of sulfur respiration by hydrogen and formate.</title>
        <authorList>
            <person name="Sorokin D.Y."/>
            <person name="Kublanov I.V."/>
            <person name="Roman P."/>
            <person name="Sinninghe Damste J.S."/>
            <person name="Golyshin P.N."/>
            <person name="Rojo D."/>
            <person name="Ciordia S."/>
            <person name="Mena Md.C."/>
            <person name="Ferrer M."/>
            <person name="Smedile F."/>
            <person name="Messina E."/>
            <person name="La Cono V."/>
            <person name="Yakimov M.M."/>
        </authorList>
    </citation>
    <scope>NUCLEOTIDE SEQUENCE [LARGE SCALE GENOMIC DNA]</scope>
    <source>
        <strain evidence="9 10">HTSR1</strain>
    </source>
</reference>
<dbReference type="InterPro" id="IPR043141">
    <property type="entry name" value="Ribosomal_uL10-like_sf"/>
</dbReference>
<dbReference type="InterPro" id="IPR043164">
    <property type="entry name" value="Ribosomal_uL10-like_insert_sf"/>
</dbReference>
<organism evidence="9 10">
    <name type="scientific">Halodesulfurarchaeum formicicum</name>
    <dbReference type="NCBI Taxonomy" id="1873524"/>
    <lineage>
        <taxon>Archaea</taxon>
        <taxon>Methanobacteriati</taxon>
        <taxon>Methanobacteriota</taxon>
        <taxon>Stenosarchaea group</taxon>
        <taxon>Halobacteria</taxon>
        <taxon>Halobacteriales</taxon>
        <taxon>Halobacteriaceae</taxon>
        <taxon>Halodesulfurarchaeum</taxon>
    </lineage>
</organism>
<evidence type="ECO:0000259" key="8">
    <source>
        <dbReference type="Pfam" id="PF17777"/>
    </source>
</evidence>
<evidence type="ECO:0000313" key="10">
    <source>
        <dbReference type="Proteomes" id="UP000185608"/>
    </source>
</evidence>
<dbReference type="AlphaFoldDB" id="A0A1D8S4G9"/>
<evidence type="ECO:0000256" key="1">
    <source>
        <dbReference type="ARBA" id="ARBA00008889"/>
    </source>
</evidence>
<dbReference type="Pfam" id="PF00466">
    <property type="entry name" value="Ribosomal_L10"/>
    <property type="match status" value="1"/>
</dbReference>
<dbReference type="Proteomes" id="UP000185608">
    <property type="component" value="Chromosome"/>
</dbReference>
<dbReference type="GO" id="GO:0000027">
    <property type="term" value="P:ribosomal large subunit assembly"/>
    <property type="evidence" value="ECO:0007669"/>
    <property type="project" value="TreeGrafter"/>
</dbReference>
<feature type="compositionally biased region" description="Acidic residues" evidence="7">
    <location>
        <begin position="307"/>
        <end position="338"/>
    </location>
</feature>
<keyword evidence="2 6" id="KW-0699">rRNA-binding</keyword>
<dbReference type="GeneID" id="29829066"/>
<evidence type="ECO:0000256" key="6">
    <source>
        <dbReference type="HAMAP-Rule" id="MF_00280"/>
    </source>
</evidence>
<keyword evidence="5 6" id="KW-0687">Ribonucleoprotein</keyword>
<sequence>MTAEAEHTTEHVPEWKQQEVEDLVSVIESYDSVGVVDVQGIPSRQLQEMRADLYGSATLRMSRNTLLERALEQVDAGLEDLVPFLSGHVGLIGTNDNPFALYRRLEQSKTAAPISAGETAPNDIVIEEGDTGMDPGPFVGDLQNVGAAARIDEGSIKVLEDSVVAEAGDIVSQDLAGVLGELGIEPKEVGLDLRAVFADGVLFEAEELEIDVEAYRADFEAAAAAGRNLAVNAAIPTTESMPALLAKAEGEAKSLGLQASIESPALMDDLVSTADAQVKALAAQIEDDEALPEELRDLEAPGGAETTDTEESTDDQPEADAEPEAAEDDDDDEDEDAGGEGLGAMFG</sequence>
<dbReference type="PATRIC" id="fig|1855411.3.peg.1068"/>
<dbReference type="STRING" id="1873524.HSR6_1105"/>
<comment type="function">
    <text evidence="6">Forms part of the ribosomal stalk, playing a central role in the interaction of the ribosome with GTP-bound translation factors.</text>
</comment>
<name>A0A1D8S4G9_9EURY</name>
<dbReference type="RefSeq" id="WP_070364954.1">
    <property type="nucleotide sequence ID" value="NZ_CP016070.1"/>
</dbReference>
<comment type="subunit">
    <text evidence="6">Part of the 50S ribosomal subunit. Forms part of the ribosomal stalk which helps the ribosome interact with GTP-bound translation factors. Forms a heptameric L10(L12)2(L12)2(L12)2 complex, where L10 forms an elongated spine to which the L12 dimers bind in a sequential fashion.</text>
</comment>
<keyword evidence="4 6" id="KW-0689">Ribosomal protein</keyword>
<evidence type="ECO:0000256" key="3">
    <source>
        <dbReference type="ARBA" id="ARBA00022884"/>
    </source>
</evidence>
<evidence type="ECO:0000256" key="5">
    <source>
        <dbReference type="ARBA" id="ARBA00023274"/>
    </source>
</evidence>
<gene>
    <name evidence="9" type="primary">rpl10p</name>
    <name evidence="6" type="synonym">rpl10</name>
    <name evidence="6" type="synonym">rplP0</name>
    <name evidence="9" type="ORF">HTSR_1068</name>
</gene>
<dbReference type="SUPFAM" id="SSF160369">
    <property type="entry name" value="Ribosomal protein L10-like"/>
    <property type="match status" value="1"/>
</dbReference>
<keyword evidence="3 6" id="KW-0694">RNA-binding</keyword>
<feature type="region of interest" description="Disordered" evidence="7">
    <location>
        <begin position="285"/>
        <end position="347"/>
    </location>
</feature>
<dbReference type="InterPro" id="IPR001790">
    <property type="entry name" value="Ribosomal_uL10"/>
</dbReference>
<dbReference type="NCBIfam" id="NF003097">
    <property type="entry name" value="PRK04019.1-4"/>
    <property type="match status" value="1"/>
</dbReference>
<dbReference type="GO" id="GO:0070180">
    <property type="term" value="F:large ribosomal subunit rRNA binding"/>
    <property type="evidence" value="ECO:0007669"/>
    <property type="project" value="UniProtKB-UniRule"/>
</dbReference>
<evidence type="ECO:0000256" key="4">
    <source>
        <dbReference type="ARBA" id="ARBA00022980"/>
    </source>
</evidence>
<proteinExistence type="inferred from homology"/>
<dbReference type="InterPro" id="IPR040637">
    <property type="entry name" value="Ribosomal_uL10-like_insert"/>
</dbReference>
<evidence type="ECO:0000256" key="7">
    <source>
        <dbReference type="SAM" id="MobiDB-lite"/>
    </source>
</evidence>
<dbReference type="CDD" id="cd05795">
    <property type="entry name" value="Ribosomal_P0_L10e"/>
    <property type="match status" value="1"/>
</dbReference>
<dbReference type="InterPro" id="IPR050323">
    <property type="entry name" value="Ribosomal_protein_uL10"/>
</dbReference>
<dbReference type="PANTHER" id="PTHR45699">
    <property type="entry name" value="60S ACIDIC RIBOSOMAL PROTEIN P0"/>
    <property type="match status" value="1"/>
</dbReference>
<feature type="domain" description="Large ribosomal subunit protein uL10-like insertion" evidence="8">
    <location>
        <begin position="116"/>
        <end position="184"/>
    </location>
</feature>
<accession>A0A1D8S4G9</accession>
<dbReference type="EMBL" id="CP016070">
    <property type="protein sequence ID" value="AOW80249.1"/>
    <property type="molecule type" value="Genomic_DNA"/>
</dbReference>
<dbReference type="Pfam" id="PF17777">
    <property type="entry name" value="RL10P_insert"/>
    <property type="match status" value="1"/>
</dbReference>
<dbReference type="GO" id="GO:0003735">
    <property type="term" value="F:structural constituent of ribosome"/>
    <property type="evidence" value="ECO:0007669"/>
    <property type="project" value="TreeGrafter"/>
</dbReference>
<dbReference type="PANTHER" id="PTHR45699:SF3">
    <property type="entry name" value="LARGE RIBOSOMAL SUBUNIT PROTEIN UL10"/>
    <property type="match status" value="1"/>
</dbReference>
<dbReference type="Gene3D" id="3.30.70.1730">
    <property type="match status" value="1"/>
</dbReference>
<evidence type="ECO:0000256" key="2">
    <source>
        <dbReference type="ARBA" id="ARBA00022730"/>
    </source>
</evidence>
<dbReference type="GO" id="GO:0022625">
    <property type="term" value="C:cytosolic large ribosomal subunit"/>
    <property type="evidence" value="ECO:0007669"/>
    <property type="project" value="TreeGrafter"/>
</dbReference>
<protein>
    <recommendedName>
        <fullName evidence="6">Large ribosomal subunit protein uL10</fullName>
    </recommendedName>
    <alternativeName>
        <fullName evidence="6">Acidic ribosomal protein P0 homolog</fullName>
    </alternativeName>
</protein>